<evidence type="ECO:0000313" key="2">
    <source>
        <dbReference type="Proteomes" id="UP000543598"/>
    </source>
</evidence>
<organism evidence="1 2">
    <name type="scientific">Microbacterium ulmi</name>
    <dbReference type="NCBI Taxonomy" id="179095"/>
    <lineage>
        <taxon>Bacteria</taxon>
        <taxon>Bacillati</taxon>
        <taxon>Actinomycetota</taxon>
        <taxon>Actinomycetes</taxon>
        <taxon>Micrococcales</taxon>
        <taxon>Microbacteriaceae</taxon>
        <taxon>Microbacterium</taxon>
    </lineage>
</organism>
<dbReference type="GO" id="GO:0004497">
    <property type="term" value="F:monooxygenase activity"/>
    <property type="evidence" value="ECO:0007669"/>
    <property type="project" value="UniProtKB-KW"/>
</dbReference>
<dbReference type="Gene3D" id="3.30.70.100">
    <property type="match status" value="1"/>
</dbReference>
<dbReference type="AlphaFoldDB" id="A0A7Y2M1K2"/>
<proteinExistence type="predicted"/>
<dbReference type="Proteomes" id="UP000543598">
    <property type="component" value="Unassembled WGS sequence"/>
</dbReference>
<accession>A0A7Y2M1K2</accession>
<dbReference type="InterPro" id="IPR011008">
    <property type="entry name" value="Dimeric_a/b-barrel"/>
</dbReference>
<reference evidence="1 2" key="1">
    <citation type="submission" date="2020-05" db="EMBL/GenBank/DDBJ databases">
        <title>MicrobeNet Type strains.</title>
        <authorList>
            <person name="Nicholson A.C."/>
        </authorList>
    </citation>
    <scope>NUCLEOTIDE SEQUENCE [LARGE SCALE GENOMIC DNA]</scope>
    <source>
        <strain evidence="1 2">JCM 14282</strain>
    </source>
</reference>
<dbReference type="PANTHER" id="PTHR39169:SF1">
    <property type="entry name" value="MONOOXYGENASE YDHR-RELATED"/>
    <property type="match status" value="1"/>
</dbReference>
<protein>
    <submittedName>
        <fullName evidence="1">Monooxygenase</fullName>
    </submittedName>
</protein>
<keyword evidence="2" id="KW-1185">Reference proteome</keyword>
<gene>
    <name evidence="1" type="ORF">HLA99_13185</name>
</gene>
<dbReference type="InterPro" id="IPR014910">
    <property type="entry name" value="YdhR"/>
</dbReference>
<comment type="caution">
    <text evidence="1">The sequence shown here is derived from an EMBL/GenBank/DDBJ whole genome shotgun (WGS) entry which is preliminary data.</text>
</comment>
<dbReference type="RefSeq" id="WP_167035136.1">
    <property type="nucleotide sequence ID" value="NZ_BAAANA010000002.1"/>
</dbReference>
<name>A0A7Y2M1K2_9MICO</name>
<sequence length="101" mass="10905">MAHLLVFEFPSHGPFGAEALEAYRGLAEDIAGEEGLVWKVWTEDAEAGLAGGVYLFATKADGDRYLALHTRRLQSLGVTDIEASEFAVNEGLSRITRAPLA</sequence>
<dbReference type="NCBIfam" id="NF008333">
    <property type="entry name" value="PRK11118.1"/>
    <property type="match status" value="1"/>
</dbReference>
<dbReference type="Pfam" id="PF08803">
    <property type="entry name" value="ydhR"/>
    <property type="match status" value="1"/>
</dbReference>
<dbReference type="EMBL" id="JABEMB010000023">
    <property type="protein sequence ID" value="NNH04801.1"/>
    <property type="molecule type" value="Genomic_DNA"/>
</dbReference>
<evidence type="ECO:0000313" key="1">
    <source>
        <dbReference type="EMBL" id="NNH04801.1"/>
    </source>
</evidence>
<keyword evidence="1" id="KW-0560">Oxidoreductase</keyword>
<dbReference type="PANTHER" id="PTHR39169">
    <property type="match status" value="1"/>
</dbReference>
<keyword evidence="1" id="KW-0503">Monooxygenase</keyword>
<dbReference type="SUPFAM" id="SSF54909">
    <property type="entry name" value="Dimeric alpha+beta barrel"/>
    <property type="match status" value="1"/>
</dbReference>